<evidence type="ECO:0000256" key="3">
    <source>
        <dbReference type="SAM" id="SignalP"/>
    </source>
</evidence>
<dbReference type="EMBL" id="SWMS01000021">
    <property type="protein sequence ID" value="TKG64326.1"/>
    <property type="molecule type" value="Genomic_DNA"/>
</dbReference>
<feature type="region of interest" description="Disordered" evidence="1">
    <location>
        <begin position="42"/>
        <end position="62"/>
    </location>
</feature>
<feature type="chain" id="PRO_5046014001" evidence="3">
    <location>
        <begin position="27"/>
        <end position="96"/>
    </location>
</feature>
<name>A0ABY2RXX1_9PSEU</name>
<proteinExistence type="predicted"/>
<comment type="caution">
    <text evidence="4">The sequence shown here is derived from an EMBL/GenBank/DDBJ whole genome shotgun (WGS) entry which is preliminary data.</text>
</comment>
<keyword evidence="5" id="KW-1185">Reference proteome</keyword>
<keyword evidence="2" id="KW-0812">Transmembrane</keyword>
<evidence type="ECO:0000256" key="2">
    <source>
        <dbReference type="SAM" id="Phobius"/>
    </source>
</evidence>
<dbReference type="Proteomes" id="UP000309992">
    <property type="component" value="Unassembled WGS sequence"/>
</dbReference>
<gene>
    <name evidence="4" type="ORF">FCN18_28905</name>
</gene>
<accession>A0ABY2RXX1</accession>
<keyword evidence="2" id="KW-0472">Membrane</keyword>
<keyword evidence="3" id="KW-0732">Signal</keyword>
<protein>
    <submittedName>
        <fullName evidence="4">Uncharacterized protein</fullName>
    </submittedName>
</protein>
<keyword evidence="2" id="KW-1133">Transmembrane helix</keyword>
<sequence length="96" mass="9857">MFAVLGVLTVLAGVLVLSVPSATASAAPTTAQPVVAAGPALTQAEPGPVLDPEQQDEADARNSRSKLIVGVAAAVLLGIVVWGRHIRNKKKPKKKK</sequence>
<reference evidence="4 5" key="1">
    <citation type="journal article" date="2015" name="Antonie Van Leeuwenhoek">
        <title>Prauserella endophytica sp. nov., an endophytic actinobacterium isolated from Tamarix taklamakanensis.</title>
        <authorList>
            <person name="Liu J.M."/>
            <person name="Habden X."/>
            <person name="Guo L."/>
            <person name="Tuo L."/>
            <person name="Jiang Z.K."/>
            <person name="Liu S.W."/>
            <person name="Liu X.F."/>
            <person name="Chen L."/>
            <person name="Li R.F."/>
            <person name="Zhang Y.Q."/>
            <person name="Sun C.H."/>
        </authorList>
    </citation>
    <scope>NUCLEOTIDE SEQUENCE [LARGE SCALE GENOMIC DNA]</scope>
    <source>
        <strain evidence="4 5">CGMCC 4.7182</strain>
    </source>
</reference>
<feature type="signal peptide" evidence="3">
    <location>
        <begin position="1"/>
        <end position="26"/>
    </location>
</feature>
<evidence type="ECO:0000313" key="4">
    <source>
        <dbReference type="EMBL" id="TKG64326.1"/>
    </source>
</evidence>
<evidence type="ECO:0000256" key="1">
    <source>
        <dbReference type="SAM" id="MobiDB-lite"/>
    </source>
</evidence>
<evidence type="ECO:0000313" key="5">
    <source>
        <dbReference type="Proteomes" id="UP000309992"/>
    </source>
</evidence>
<feature type="transmembrane region" description="Helical" evidence="2">
    <location>
        <begin position="67"/>
        <end position="86"/>
    </location>
</feature>
<organism evidence="4 5">
    <name type="scientific">Prauserella endophytica</name>
    <dbReference type="NCBI Taxonomy" id="1592324"/>
    <lineage>
        <taxon>Bacteria</taxon>
        <taxon>Bacillati</taxon>
        <taxon>Actinomycetota</taxon>
        <taxon>Actinomycetes</taxon>
        <taxon>Pseudonocardiales</taxon>
        <taxon>Pseudonocardiaceae</taxon>
        <taxon>Prauserella</taxon>
        <taxon>Prauserella coralliicola group</taxon>
    </lineage>
</organism>